<evidence type="ECO:0000259" key="1">
    <source>
        <dbReference type="Pfam" id="PF02371"/>
    </source>
</evidence>
<evidence type="ECO:0000313" key="2">
    <source>
        <dbReference type="EMBL" id="MDR7152058.1"/>
    </source>
</evidence>
<comment type="caution">
    <text evidence="2">The sequence shown here is derived from an EMBL/GenBank/DDBJ whole genome shotgun (WGS) entry which is preliminary data.</text>
</comment>
<dbReference type="EMBL" id="JAVDWU010000009">
    <property type="protein sequence ID" value="MDR7152058.1"/>
    <property type="molecule type" value="Genomic_DNA"/>
</dbReference>
<accession>A0ABU1WRX0</accession>
<dbReference type="PANTHER" id="PTHR33055">
    <property type="entry name" value="TRANSPOSASE FOR INSERTION SEQUENCE ELEMENT IS1111A"/>
    <property type="match status" value="1"/>
</dbReference>
<reference evidence="2 3" key="1">
    <citation type="submission" date="2023-07" db="EMBL/GenBank/DDBJ databases">
        <title>Sorghum-associated microbial communities from plants grown in Nebraska, USA.</title>
        <authorList>
            <person name="Schachtman D."/>
        </authorList>
    </citation>
    <scope>NUCLEOTIDE SEQUENCE [LARGE SCALE GENOMIC DNA]</scope>
    <source>
        <strain evidence="2 3">4249</strain>
    </source>
</reference>
<organism evidence="2 3">
    <name type="scientific">Hydrogenophaga palleronii</name>
    <dbReference type="NCBI Taxonomy" id="65655"/>
    <lineage>
        <taxon>Bacteria</taxon>
        <taxon>Pseudomonadati</taxon>
        <taxon>Pseudomonadota</taxon>
        <taxon>Betaproteobacteria</taxon>
        <taxon>Burkholderiales</taxon>
        <taxon>Comamonadaceae</taxon>
        <taxon>Hydrogenophaga</taxon>
    </lineage>
</organism>
<evidence type="ECO:0000313" key="3">
    <source>
        <dbReference type="Proteomes" id="UP001265700"/>
    </source>
</evidence>
<dbReference type="InterPro" id="IPR003346">
    <property type="entry name" value="Transposase_20"/>
</dbReference>
<dbReference type="Pfam" id="PF02371">
    <property type="entry name" value="Transposase_20"/>
    <property type="match status" value="1"/>
</dbReference>
<name>A0ABU1WRX0_9BURK</name>
<keyword evidence="3" id="KW-1185">Reference proteome</keyword>
<sequence length="85" mass="9315">GGKTQQLGISKRGDTYLRTLLIAGARAVIARVDKSSWITRLLARRHYNVVVVALANKMARTVWAVLAKGTAFEQAKWNPVDPVAV</sequence>
<dbReference type="InterPro" id="IPR047650">
    <property type="entry name" value="Transpos_IS110"/>
</dbReference>
<feature type="non-terminal residue" evidence="2">
    <location>
        <position position="1"/>
    </location>
</feature>
<proteinExistence type="predicted"/>
<dbReference type="PANTHER" id="PTHR33055:SF3">
    <property type="entry name" value="PUTATIVE TRANSPOSASE FOR IS117-RELATED"/>
    <property type="match status" value="1"/>
</dbReference>
<dbReference type="Proteomes" id="UP001265700">
    <property type="component" value="Unassembled WGS sequence"/>
</dbReference>
<dbReference type="RefSeq" id="WP_310320417.1">
    <property type="nucleotide sequence ID" value="NZ_JAVDWU010000009.1"/>
</dbReference>
<feature type="domain" description="Transposase IS116/IS110/IS902 C-terminal" evidence="1">
    <location>
        <begin position="1"/>
        <end position="35"/>
    </location>
</feature>
<gene>
    <name evidence="2" type="ORF">J2W49_004034</name>
</gene>
<protein>
    <submittedName>
        <fullName evidence="2">Transposase</fullName>
    </submittedName>
</protein>